<sequence>RRTPAPTHPAPPSPFPAPHHPKPPSSRRSPQSRRRTTLLSRRRSPRPGAPGAAPSSRWGSSRPVPPPPSSAAVVRRADSASSHGIHGGLRQSHRVAASAALQSLTTRGILAVQSVEAILRAVDCYPPNPISVVAPGTPPRRFWRNRRSCSMRDLPDPRLRLPLRTVVLPLHRSTHSRPTSSEVQIFCLPK</sequence>
<protein>
    <submittedName>
        <fullName evidence="2">Uncharacterized protein</fullName>
    </submittedName>
</protein>
<organism evidence="2 3">
    <name type="scientific">Panicum virgatum</name>
    <name type="common">Blackwell switchgrass</name>
    <dbReference type="NCBI Taxonomy" id="38727"/>
    <lineage>
        <taxon>Eukaryota</taxon>
        <taxon>Viridiplantae</taxon>
        <taxon>Streptophyta</taxon>
        <taxon>Embryophyta</taxon>
        <taxon>Tracheophyta</taxon>
        <taxon>Spermatophyta</taxon>
        <taxon>Magnoliopsida</taxon>
        <taxon>Liliopsida</taxon>
        <taxon>Poales</taxon>
        <taxon>Poaceae</taxon>
        <taxon>PACMAD clade</taxon>
        <taxon>Panicoideae</taxon>
        <taxon>Panicodae</taxon>
        <taxon>Paniceae</taxon>
        <taxon>Panicinae</taxon>
        <taxon>Panicum</taxon>
        <taxon>Panicum sect. Hiantes</taxon>
    </lineage>
</organism>
<dbReference type="Proteomes" id="UP000823388">
    <property type="component" value="Chromosome 5N"/>
</dbReference>
<evidence type="ECO:0000256" key="1">
    <source>
        <dbReference type="SAM" id="MobiDB-lite"/>
    </source>
</evidence>
<reference evidence="2" key="1">
    <citation type="submission" date="2020-05" db="EMBL/GenBank/DDBJ databases">
        <title>WGS assembly of Panicum virgatum.</title>
        <authorList>
            <person name="Lovell J.T."/>
            <person name="Jenkins J."/>
            <person name="Shu S."/>
            <person name="Juenger T.E."/>
            <person name="Schmutz J."/>
        </authorList>
    </citation>
    <scope>NUCLEOTIDE SEQUENCE</scope>
    <source>
        <strain evidence="2">AP13</strain>
    </source>
</reference>
<name>A0A8T0RKI2_PANVG</name>
<accession>A0A8T0RKI2</accession>
<feature type="compositionally biased region" description="Basic residues" evidence="1">
    <location>
        <begin position="30"/>
        <end position="45"/>
    </location>
</feature>
<feature type="compositionally biased region" description="Low complexity" evidence="1">
    <location>
        <begin position="49"/>
        <end position="62"/>
    </location>
</feature>
<gene>
    <name evidence="2" type="ORF">PVAP13_5NG007708</name>
</gene>
<evidence type="ECO:0000313" key="2">
    <source>
        <dbReference type="EMBL" id="KAG2585964.1"/>
    </source>
</evidence>
<feature type="compositionally biased region" description="Pro residues" evidence="1">
    <location>
        <begin position="1"/>
        <end position="18"/>
    </location>
</feature>
<evidence type="ECO:0000313" key="3">
    <source>
        <dbReference type="Proteomes" id="UP000823388"/>
    </source>
</evidence>
<proteinExistence type="predicted"/>
<keyword evidence="3" id="KW-1185">Reference proteome</keyword>
<feature type="region of interest" description="Disordered" evidence="1">
    <location>
        <begin position="1"/>
        <end position="90"/>
    </location>
</feature>
<dbReference type="EMBL" id="CM029046">
    <property type="protein sequence ID" value="KAG2585964.1"/>
    <property type="molecule type" value="Genomic_DNA"/>
</dbReference>
<feature type="compositionally biased region" description="Low complexity" evidence="1">
    <location>
        <begin position="70"/>
        <end position="82"/>
    </location>
</feature>
<feature type="non-terminal residue" evidence="2">
    <location>
        <position position="1"/>
    </location>
</feature>
<comment type="caution">
    <text evidence="2">The sequence shown here is derived from an EMBL/GenBank/DDBJ whole genome shotgun (WGS) entry which is preliminary data.</text>
</comment>
<dbReference type="AlphaFoldDB" id="A0A8T0RKI2"/>